<dbReference type="Proteomes" id="UP000717364">
    <property type="component" value="Unassembled WGS sequence"/>
</dbReference>
<gene>
    <name evidence="2" type="ORF">IXB50_08330</name>
</gene>
<dbReference type="SUPFAM" id="SSF53335">
    <property type="entry name" value="S-adenosyl-L-methionine-dependent methyltransferases"/>
    <property type="match status" value="1"/>
</dbReference>
<dbReference type="InterPro" id="IPR013216">
    <property type="entry name" value="Methyltransf_11"/>
</dbReference>
<sequence>MTIENRQIQQPWDTDRYQNQHSFVWHYGTALMDLLNPQPGEQILDLGCGTGQLTQALAETGAAVHGLDADVAMVATAQEKYPHLSFAVADARNFQVTQSVDSIFSNAVLHWVKPPEQAVQAIANALKPGGKFVAEFGGKGNVQKIVQAVETIRQRTNLSPWYFPSISEYTHLLESHGLEVTFAALIERPTPLNDGEQGLSNWLKMFGSSLFTGLSTDDTNAILHGVEDLLRPQLYDGNQWHADYRRLRLIAVKKS</sequence>
<reference evidence="2" key="1">
    <citation type="submission" date="2020-11" db="EMBL/GenBank/DDBJ databases">
        <authorList>
            <person name="Konstantinou D."/>
            <person name="Gkelis S."/>
            <person name="Popin R."/>
            <person name="Fewer D."/>
            <person name="Sivonen K."/>
        </authorList>
    </citation>
    <scope>NUCLEOTIDE SEQUENCE</scope>
    <source>
        <strain evidence="2">TAU-MAC 1115</strain>
    </source>
</reference>
<dbReference type="RefSeq" id="WP_215608500.1">
    <property type="nucleotide sequence ID" value="NZ_JADOES010000012.1"/>
</dbReference>
<evidence type="ECO:0000259" key="1">
    <source>
        <dbReference type="Pfam" id="PF08241"/>
    </source>
</evidence>
<dbReference type="Gene3D" id="3.40.50.150">
    <property type="entry name" value="Vaccinia Virus protein VP39"/>
    <property type="match status" value="1"/>
</dbReference>
<dbReference type="AlphaFoldDB" id="A0A947GI46"/>
<organism evidence="2 3">
    <name type="scientific">Leptothoe spongobia TAU-MAC 1115</name>
    <dbReference type="NCBI Taxonomy" id="1967444"/>
    <lineage>
        <taxon>Bacteria</taxon>
        <taxon>Bacillati</taxon>
        <taxon>Cyanobacteriota</taxon>
        <taxon>Cyanophyceae</taxon>
        <taxon>Nodosilineales</taxon>
        <taxon>Cymatolegaceae</taxon>
        <taxon>Leptothoe</taxon>
        <taxon>Leptothoe spongobia</taxon>
    </lineage>
</organism>
<evidence type="ECO:0000313" key="2">
    <source>
        <dbReference type="EMBL" id="MBT9315429.1"/>
    </source>
</evidence>
<dbReference type="GO" id="GO:0032259">
    <property type="term" value="P:methylation"/>
    <property type="evidence" value="ECO:0007669"/>
    <property type="project" value="UniProtKB-KW"/>
</dbReference>
<dbReference type="GO" id="GO:0008757">
    <property type="term" value="F:S-adenosylmethionine-dependent methyltransferase activity"/>
    <property type="evidence" value="ECO:0007669"/>
    <property type="project" value="InterPro"/>
</dbReference>
<proteinExistence type="predicted"/>
<dbReference type="PANTHER" id="PTHR43861:SF1">
    <property type="entry name" value="TRANS-ACONITATE 2-METHYLTRANSFERASE"/>
    <property type="match status" value="1"/>
</dbReference>
<name>A0A947GI46_9CYAN</name>
<dbReference type="InterPro" id="IPR029063">
    <property type="entry name" value="SAM-dependent_MTases_sf"/>
</dbReference>
<keyword evidence="2" id="KW-0489">Methyltransferase</keyword>
<accession>A0A947GI46</accession>
<dbReference type="PANTHER" id="PTHR43861">
    <property type="entry name" value="TRANS-ACONITATE 2-METHYLTRANSFERASE-RELATED"/>
    <property type="match status" value="1"/>
</dbReference>
<dbReference type="Pfam" id="PF08241">
    <property type="entry name" value="Methyltransf_11"/>
    <property type="match status" value="1"/>
</dbReference>
<dbReference type="CDD" id="cd02440">
    <property type="entry name" value="AdoMet_MTases"/>
    <property type="match status" value="1"/>
</dbReference>
<feature type="domain" description="Methyltransferase type 11" evidence="1">
    <location>
        <begin position="44"/>
        <end position="133"/>
    </location>
</feature>
<protein>
    <submittedName>
        <fullName evidence="2">Methyltransferase domain-containing protein</fullName>
    </submittedName>
</protein>
<comment type="caution">
    <text evidence="2">The sequence shown here is derived from an EMBL/GenBank/DDBJ whole genome shotgun (WGS) entry which is preliminary data.</text>
</comment>
<dbReference type="EMBL" id="JADOES010000012">
    <property type="protein sequence ID" value="MBT9315429.1"/>
    <property type="molecule type" value="Genomic_DNA"/>
</dbReference>
<keyword evidence="3" id="KW-1185">Reference proteome</keyword>
<evidence type="ECO:0000313" key="3">
    <source>
        <dbReference type="Proteomes" id="UP000717364"/>
    </source>
</evidence>
<keyword evidence="2" id="KW-0808">Transferase</keyword>
<reference evidence="2" key="2">
    <citation type="journal article" date="2021" name="Mar. Drugs">
        <title>Genome Reduction and Secondary Metabolism of the Marine Sponge-Associated Cyanobacterium Leptothoe.</title>
        <authorList>
            <person name="Konstantinou D."/>
            <person name="Popin R.V."/>
            <person name="Fewer D.P."/>
            <person name="Sivonen K."/>
            <person name="Gkelis S."/>
        </authorList>
    </citation>
    <scope>NUCLEOTIDE SEQUENCE</scope>
    <source>
        <strain evidence="2">TAU-MAC 1115</strain>
    </source>
</reference>